<sequence length="78" mass="8152">MDSVAEASGRHNCLQTSHGVVCSVLQSCECVTETQGLVPNINLDKSLKLNIKHELQHCDGSFATNPSDSGSVSPGVGL</sequence>
<reference evidence="1 2" key="1">
    <citation type="journal article" date="2021" name="Sci. Rep.">
        <title>Chromosome anchoring in Senegalese sole (Solea senegalensis) reveals sex-associated markers and genome rearrangements in flatfish.</title>
        <authorList>
            <person name="Guerrero-Cozar I."/>
            <person name="Gomez-Garrido J."/>
            <person name="Berbel C."/>
            <person name="Martinez-Blanch J.F."/>
            <person name="Alioto T."/>
            <person name="Claros M.G."/>
            <person name="Gagnaire P.A."/>
            <person name="Manchado M."/>
        </authorList>
    </citation>
    <scope>NUCLEOTIDE SEQUENCE [LARGE SCALE GENOMIC DNA]</scope>
    <source>
        <strain evidence="1">Sse05_10M</strain>
    </source>
</reference>
<keyword evidence="2" id="KW-1185">Reference proteome</keyword>
<comment type="caution">
    <text evidence="1">The sequence shown here is derived from an EMBL/GenBank/DDBJ whole genome shotgun (WGS) entry which is preliminary data.</text>
</comment>
<organism evidence="1 2">
    <name type="scientific">Solea senegalensis</name>
    <name type="common">Senegalese sole</name>
    <dbReference type="NCBI Taxonomy" id="28829"/>
    <lineage>
        <taxon>Eukaryota</taxon>
        <taxon>Metazoa</taxon>
        <taxon>Chordata</taxon>
        <taxon>Craniata</taxon>
        <taxon>Vertebrata</taxon>
        <taxon>Euteleostomi</taxon>
        <taxon>Actinopterygii</taxon>
        <taxon>Neopterygii</taxon>
        <taxon>Teleostei</taxon>
        <taxon>Neoteleostei</taxon>
        <taxon>Acanthomorphata</taxon>
        <taxon>Carangaria</taxon>
        <taxon>Pleuronectiformes</taxon>
        <taxon>Pleuronectoidei</taxon>
        <taxon>Soleidae</taxon>
        <taxon>Solea</taxon>
    </lineage>
</organism>
<evidence type="ECO:0000313" key="1">
    <source>
        <dbReference type="EMBL" id="KAG7522682.1"/>
    </source>
</evidence>
<evidence type="ECO:0000313" key="2">
    <source>
        <dbReference type="Proteomes" id="UP000693946"/>
    </source>
</evidence>
<dbReference type="Proteomes" id="UP000693946">
    <property type="component" value="Linkage Group LG10"/>
</dbReference>
<dbReference type="EMBL" id="JAGKHQ010000002">
    <property type="protein sequence ID" value="KAG7522682.1"/>
    <property type="molecule type" value="Genomic_DNA"/>
</dbReference>
<proteinExistence type="predicted"/>
<name>A0AAV6SZW6_SOLSE</name>
<gene>
    <name evidence="1" type="ORF">JOB18_028236</name>
</gene>
<protein>
    <submittedName>
        <fullName evidence="1">Uncharacterized protein</fullName>
    </submittedName>
</protein>
<dbReference type="AlphaFoldDB" id="A0AAV6SZW6"/>
<accession>A0AAV6SZW6</accession>